<dbReference type="InterPro" id="IPR036890">
    <property type="entry name" value="HATPase_C_sf"/>
</dbReference>
<dbReference type="PROSITE" id="PS50885">
    <property type="entry name" value="HAMP"/>
    <property type="match status" value="1"/>
</dbReference>
<dbReference type="FunFam" id="1.10.287.130:FF:000001">
    <property type="entry name" value="Two-component sensor histidine kinase"/>
    <property type="match status" value="1"/>
</dbReference>
<dbReference type="Proteomes" id="UP001164726">
    <property type="component" value="Chromosome"/>
</dbReference>
<protein>
    <recommendedName>
        <fullName evidence="3">histidine kinase</fullName>
        <ecNumber evidence="3">2.7.13.3</ecNumber>
    </recommendedName>
</protein>
<evidence type="ECO:0000256" key="11">
    <source>
        <dbReference type="ARBA" id="ARBA00022989"/>
    </source>
</evidence>
<dbReference type="SUPFAM" id="SSF55785">
    <property type="entry name" value="PYP-like sensor domain (PAS domain)"/>
    <property type="match status" value="1"/>
</dbReference>
<comment type="catalytic activity">
    <reaction evidence="1">
        <text>ATP + protein L-histidine = ADP + protein N-phospho-L-histidine.</text>
        <dbReference type="EC" id="2.7.13.3"/>
    </reaction>
</comment>
<feature type="domain" description="PAS" evidence="16">
    <location>
        <begin position="261"/>
        <end position="326"/>
    </location>
</feature>
<feature type="domain" description="HAMP" evidence="17">
    <location>
        <begin position="204"/>
        <end position="256"/>
    </location>
</feature>
<dbReference type="InterPro" id="IPR029151">
    <property type="entry name" value="Sensor-like_sf"/>
</dbReference>
<dbReference type="KEGG" id="fhl:OE105_12030"/>
<dbReference type="InterPro" id="IPR049814">
    <property type="entry name" value="Resp_reg_WalK"/>
</dbReference>
<evidence type="ECO:0000256" key="1">
    <source>
        <dbReference type="ARBA" id="ARBA00000085"/>
    </source>
</evidence>
<dbReference type="Pfam" id="PF00512">
    <property type="entry name" value="HisKA"/>
    <property type="match status" value="1"/>
</dbReference>
<dbReference type="PANTHER" id="PTHR45453">
    <property type="entry name" value="PHOSPHATE REGULON SENSOR PROTEIN PHOR"/>
    <property type="match status" value="1"/>
</dbReference>
<dbReference type="EC" id="2.7.13.3" evidence="3"/>
<dbReference type="Pfam" id="PF02518">
    <property type="entry name" value="HATPase_c"/>
    <property type="match status" value="1"/>
</dbReference>
<evidence type="ECO:0000259" key="16">
    <source>
        <dbReference type="PROSITE" id="PS50112"/>
    </source>
</evidence>
<evidence type="ECO:0000256" key="12">
    <source>
        <dbReference type="ARBA" id="ARBA00023012"/>
    </source>
</evidence>
<organism evidence="18 19">
    <name type="scientific">Fervidibacillus halotolerans</name>
    <dbReference type="NCBI Taxonomy" id="2980027"/>
    <lineage>
        <taxon>Bacteria</taxon>
        <taxon>Bacillati</taxon>
        <taxon>Bacillota</taxon>
        <taxon>Bacilli</taxon>
        <taxon>Bacillales</taxon>
        <taxon>Bacillaceae</taxon>
        <taxon>Fervidibacillus</taxon>
    </lineage>
</organism>
<feature type="transmembrane region" description="Helical" evidence="14">
    <location>
        <begin position="183"/>
        <end position="206"/>
    </location>
</feature>
<dbReference type="SUPFAM" id="SSF158472">
    <property type="entry name" value="HAMP domain-like"/>
    <property type="match status" value="1"/>
</dbReference>
<dbReference type="SMART" id="SM00387">
    <property type="entry name" value="HATPase_c"/>
    <property type="match status" value="1"/>
</dbReference>
<dbReference type="InterPro" id="IPR036097">
    <property type="entry name" value="HisK_dim/P_sf"/>
</dbReference>
<dbReference type="CDD" id="cd00130">
    <property type="entry name" value="PAS"/>
    <property type="match status" value="1"/>
</dbReference>
<dbReference type="RefSeq" id="WP_275420413.1">
    <property type="nucleotide sequence ID" value="NZ_CP106877.1"/>
</dbReference>
<dbReference type="InterPro" id="IPR050351">
    <property type="entry name" value="BphY/WalK/GraS-like"/>
</dbReference>
<dbReference type="AlphaFoldDB" id="A0A9E8LZQ6"/>
<dbReference type="NCBIfam" id="TIGR00229">
    <property type="entry name" value="sensory_box"/>
    <property type="match status" value="1"/>
</dbReference>
<dbReference type="SUPFAM" id="SSF103190">
    <property type="entry name" value="Sensory domain-like"/>
    <property type="match status" value="1"/>
</dbReference>
<evidence type="ECO:0000256" key="5">
    <source>
        <dbReference type="ARBA" id="ARBA00022553"/>
    </source>
</evidence>
<evidence type="ECO:0000313" key="19">
    <source>
        <dbReference type="Proteomes" id="UP001164726"/>
    </source>
</evidence>
<dbReference type="SMART" id="SM00388">
    <property type="entry name" value="HisKA"/>
    <property type="match status" value="1"/>
</dbReference>
<dbReference type="Gene3D" id="1.10.8.500">
    <property type="entry name" value="HAMP domain in histidine kinase"/>
    <property type="match status" value="1"/>
</dbReference>
<evidence type="ECO:0000256" key="4">
    <source>
        <dbReference type="ARBA" id="ARBA00022475"/>
    </source>
</evidence>
<dbReference type="Gene3D" id="3.30.565.10">
    <property type="entry name" value="Histidine kinase-like ATPase, C-terminal domain"/>
    <property type="match status" value="1"/>
</dbReference>
<keyword evidence="12" id="KW-0902">Two-component regulatory system</keyword>
<dbReference type="CDD" id="cd00075">
    <property type="entry name" value="HATPase"/>
    <property type="match status" value="1"/>
</dbReference>
<dbReference type="NCBIfam" id="NF033092">
    <property type="entry name" value="HK_WalK"/>
    <property type="match status" value="1"/>
</dbReference>
<gene>
    <name evidence="18" type="primary">walK</name>
    <name evidence="18" type="ORF">OE105_12030</name>
</gene>
<dbReference type="SMART" id="SM00304">
    <property type="entry name" value="HAMP"/>
    <property type="match status" value="1"/>
</dbReference>
<dbReference type="Pfam" id="PF00672">
    <property type="entry name" value="HAMP"/>
    <property type="match status" value="1"/>
</dbReference>
<reference evidence="18" key="1">
    <citation type="submission" date="2022-09" db="EMBL/GenBank/DDBJ databases">
        <title>Complete Genomes of Fervidibacillus albus and Fervidibacillus halotolerans isolated from tidal flat sediments.</title>
        <authorList>
            <person name="Kwon K.K."/>
            <person name="Yang S.-H."/>
            <person name="Park M.J."/>
            <person name="Oh H.-M."/>
        </authorList>
    </citation>
    <scope>NUCLEOTIDE SEQUENCE</scope>
    <source>
        <strain evidence="18">MEBiC13594</strain>
    </source>
</reference>
<dbReference type="SUPFAM" id="SSF55874">
    <property type="entry name" value="ATPase domain of HSP90 chaperone/DNA topoisomerase II/histidine kinase"/>
    <property type="match status" value="1"/>
</dbReference>
<dbReference type="InterPro" id="IPR003594">
    <property type="entry name" value="HATPase_dom"/>
</dbReference>
<evidence type="ECO:0000256" key="7">
    <source>
        <dbReference type="ARBA" id="ARBA00022692"/>
    </source>
</evidence>
<dbReference type="GO" id="GO:0005524">
    <property type="term" value="F:ATP binding"/>
    <property type="evidence" value="ECO:0007669"/>
    <property type="project" value="UniProtKB-KW"/>
</dbReference>
<dbReference type="Pfam" id="PF23846">
    <property type="entry name" value="Cache_WalK"/>
    <property type="match status" value="1"/>
</dbReference>
<evidence type="ECO:0000313" key="18">
    <source>
        <dbReference type="EMBL" id="WAA12275.1"/>
    </source>
</evidence>
<accession>A0A9E8LZQ6</accession>
<proteinExistence type="predicted"/>
<keyword evidence="10" id="KW-0067">ATP-binding</keyword>
<feature type="domain" description="Histidine kinase" evidence="15">
    <location>
        <begin position="383"/>
        <end position="600"/>
    </location>
</feature>
<dbReference type="Gene3D" id="1.10.287.130">
    <property type="match status" value="1"/>
</dbReference>
<dbReference type="InterPro" id="IPR005467">
    <property type="entry name" value="His_kinase_dom"/>
</dbReference>
<keyword evidence="11 14" id="KW-1133">Transmembrane helix</keyword>
<dbReference type="GO" id="GO:0005886">
    <property type="term" value="C:plasma membrane"/>
    <property type="evidence" value="ECO:0007669"/>
    <property type="project" value="UniProtKB-SubCell"/>
</dbReference>
<dbReference type="CDD" id="cd00082">
    <property type="entry name" value="HisKA"/>
    <property type="match status" value="1"/>
</dbReference>
<evidence type="ECO:0000259" key="15">
    <source>
        <dbReference type="PROSITE" id="PS50109"/>
    </source>
</evidence>
<dbReference type="GO" id="GO:0004721">
    <property type="term" value="F:phosphoprotein phosphatase activity"/>
    <property type="evidence" value="ECO:0007669"/>
    <property type="project" value="TreeGrafter"/>
</dbReference>
<dbReference type="InterPro" id="IPR003660">
    <property type="entry name" value="HAMP_dom"/>
</dbReference>
<dbReference type="InterPro" id="IPR000014">
    <property type="entry name" value="PAS"/>
</dbReference>
<keyword evidence="5" id="KW-0597">Phosphoprotein</keyword>
<dbReference type="FunFam" id="3.30.565.10:FF:000006">
    <property type="entry name" value="Sensor histidine kinase WalK"/>
    <property type="match status" value="1"/>
</dbReference>
<dbReference type="GO" id="GO:0016036">
    <property type="term" value="P:cellular response to phosphate starvation"/>
    <property type="evidence" value="ECO:0007669"/>
    <property type="project" value="TreeGrafter"/>
</dbReference>
<keyword evidence="8" id="KW-0547">Nucleotide-binding</keyword>
<keyword evidence="19" id="KW-1185">Reference proteome</keyword>
<evidence type="ECO:0000256" key="9">
    <source>
        <dbReference type="ARBA" id="ARBA00022777"/>
    </source>
</evidence>
<dbReference type="InterPro" id="IPR004358">
    <property type="entry name" value="Sig_transdc_His_kin-like_C"/>
</dbReference>
<evidence type="ECO:0000256" key="3">
    <source>
        <dbReference type="ARBA" id="ARBA00012438"/>
    </source>
</evidence>
<dbReference type="PROSITE" id="PS50112">
    <property type="entry name" value="PAS"/>
    <property type="match status" value="1"/>
</dbReference>
<dbReference type="InterPro" id="IPR057640">
    <property type="entry name" value="Cache_WalK"/>
</dbReference>
<keyword evidence="13 14" id="KW-0472">Membrane</keyword>
<sequence>MKIRPTISSIRLKFILFFVLLILIAMQIIGVYFVQELENRLTDNFKNSILERMNFLIYNIEQEFLKDRNEEENTPLEEDIRNILMENTSEDISEIQVIDTNLRIIASSDENNQDIVGKRTTDKLVTGSLNTEEKIDDVVIDPKNGRVWRLYIPMKANGKMVAVVYVEGKIEQVYDQIRVINGILITGTVIALFLTAIIAVFVAQTITRPLTDMKKQAQAMAKGNFSRKVKVYSHDEIGQLAETFNHLTKKLQDEQAKTESEKRKLSSILTFMTDGVISTDRKGRVILINEAAEKMLNVTHEQVISQPVVELLGLEKKYTFEELLKEQNSIILDYSSEENPYILRANFSVIQKETGLMNGLIVVLHDITEQEKIEMERREFVANVSHELRTPLTTMRSYLEALSEGAWKEKELAPKFIHVTQNETERMIRLVNALLQLSKMDSKDYRVKKEWVHFVGFLDRIIDRFEMTKEKGITFVRRFPKHPIYLEIDTDKITQVMDNIISNALKYSPNGGQVTFKVVVYHEYVEVRVSDQGVGIPKENINRIFDRFYRIDKARSRQMGGTGLGLAIAKEMVQAHGGKIWATSIEGKGTTIHFTLPYDRTQEDDF</sequence>
<dbReference type="Gene3D" id="3.30.450.20">
    <property type="entry name" value="PAS domain"/>
    <property type="match status" value="2"/>
</dbReference>
<dbReference type="PROSITE" id="PS50109">
    <property type="entry name" value="HIS_KIN"/>
    <property type="match status" value="1"/>
</dbReference>
<comment type="subcellular location">
    <subcellularLocation>
        <location evidence="2">Cell membrane</location>
        <topology evidence="2">Multi-pass membrane protein</topology>
    </subcellularLocation>
</comment>
<keyword evidence="6 18" id="KW-0808">Transferase</keyword>
<evidence type="ECO:0000256" key="2">
    <source>
        <dbReference type="ARBA" id="ARBA00004651"/>
    </source>
</evidence>
<dbReference type="PRINTS" id="PR00344">
    <property type="entry name" value="BCTRLSENSOR"/>
</dbReference>
<keyword evidence="4" id="KW-1003">Cell membrane</keyword>
<keyword evidence="7 14" id="KW-0812">Transmembrane</keyword>
<evidence type="ECO:0000256" key="8">
    <source>
        <dbReference type="ARBA" id="ARBA00022741"/>
    </source>
</evidence>
<dbReference type="InterPro" id="IPR003661">
    <property type="entry name" value="HisK_dim/P_dom"/>
</dbReference>
<evidence type="ECO:0000256" key="14">
    <source>
        <dbReference type="SAM" id="Phobius"/>
    </source>
</evidence>
<dbReference type="EMBL" id="CP106877">
    <property type="protein sequence ID" value="WAA12275.1"/>
    <property type="molecule type" value="Genomic_DNA"/>
</dbReference>
<dbReference type="SMART" id="SM00091">
    <property type="entry name" value="PAS"/>
    <property type="match status" value="1"/>
</dbReference>
<evidence type="ECO:0000256" key="6">
    <source>
        <dbReference type="ARBA" id="ARBA00022679"/>
    </source>
</evidence>
<dbReference type="GO" id="GO:0000155">
    <property type="term" value="F:phosphorelay sensor kinase activity"/>
    <property type="evidence" value="ECO:0007669"/>
    <property type="project" value="InterPro"/>
</dbReference>
<evidence type="ECO:0000256" key="13">
    <source>
        <dbReference type="ARBA" id="ARBA00023136"/>
    </source>
</evidence>
<name>A0A9E8LZQ6_9BACI</name>
<feature type="transmembrane region" description="Helical" evidence="14">
    <location>
        <begin position="12"/>
        <end position="34"/>
    </location>
</feature>
<dbReference type="Pfam" id="PF13426">
    <property type="entry name" value="PAS_9"/>
    <property type="match status" value="1"/>
</dbReference>
<dbReference type="PANTHER" id="PTHR45453:SF1">
    <property type="entry name" value="PHOSPHATE REGULON SENSOR PROTEIN PHOR"/>
    <property type="match status" value="1"/>
</dbReference>
<evidence type="ECO:0000259" key="17">
    <source>
        <dbReference type="PROSITE" id="PS50885"/>
    </source>
</evidence>
<keyword evidence="9 18" id="KW-0418">Kinase</keyword>
<dbReference type="SUPFAM" id="SSF47384">
    <property type="entry name" value="Homodimeric domain of signal transducing histidine kinase"/>
    <property type="match status" value="1"/>
</dbReference>
<evidence type="ECO:0000256" key="10">
    <source>
        <dbReference type="ARBA" id="ARBA00022840"/>
    </source>
</evidence>
<dbReference type="InterPro" id="IPR035965">
    <property type="entry name" value="PAS-like_dom_sf"/>
</dbReference>
<dbReference type="CDD" id="cd06225">
    <property type="entry name" value="HAMP"/>
    <property type="match status" value="1"/>
</dbReference>